<dbReference type="Gene3D" id="2.90.10.10">
    <property type="entry name" value="Bulb-type lectin domain"/>
    <property type="match status" value="1"/>
</dbReference>
<dbReference type="InterPro" id="IPR036426">
    <property type="entry name" value="Bulb-type_lectin_dom_sf"/>
</dbReference>
<dbReference type="EMBL" id="JBBPBN010000030">
    <property type="protein sequence ID" value="KAK9005025.1"/>
    <property type="molecule type" value="Genomic_DNA"/>
</dbReference>
<dbReference type="InterPro" id="IPR000858">
    <property type="entry name" value="S_locus_glycoprot_dom"/>
</dbReference>
<dbReference type="SUPFAM" id="SSF51110">
    <property type="entry name" value="alpha-D-mannose-specific plant lectins"/>
    <property type="match status" value="1"/>
</dbReference>
<dbReference type="Pfam" id="PF01453">
    <property type="entry name" value="B_lectin"/>
    <property type="match status" value="1"/>
</dbReference>
<feature type="domain" description="Apple" evidence="7">
    <location>
        <begin position="308"/>
        <end position="385"/>
    </location>
</feature>
<name>A0ABR2QWF0_9ROSI</name>
<dbReference type="SMART" id="SM00108">
    <property type="entry name" value="B_lectin"/>
    <property type="match status" value="1"/>
</dbReference>
<dbReference type="PROSITE" id="PS50948">
    <property type="entry name" value="PAN"/>
    <property type="match status" value="1"/>
</dbReference>
<evidence type="ECO:0000256" key="4">
    <source>
        <dbReference type="SAM" id="Phobius"/>
    </source>
</evidence>
<keyword evidence="9" id="KW-1185">Reference proteome</keyword>
<dbReference type="PROSITE" id="PS50927">
    <property type="entry name" value="BULB_LECTIN"/>
    <property type="match status" value="1"/>
</dbReference>
<comment type="caution">
    <text evidence="8">The sequence shown here is derived from an EMBL/GenBank/DDBJ whole genome shotgun (WGS) entry which is preliminary data.</text>
</comment>
<keyword evidence="2" id="KW-1015">Disulfide bond</keyword>
<evidence type="ECO:0000313" key="9">
    <source>
        <dbReference type="Proteomes" id="UP001396334"/>
    </source>
</evidence>
<dbReference type="PANTHER" id="PTHR32444">
    <property type="entry name" value="BULB-TYPE LECTIN DOMAIN-CONTAINING PROTEIN"/>
    <property type="match status" value="1"/>
</dbReference>
<dbReference type="CDD" id="cd01098">
    <property type="entry name" value="PAN_AP_plant"/>
    <property type="match status" value="1"/>
</dbReference>
<feature type="domain" description="Bulb-type lectin" evidence="6">
    <location>
        <begin position="25"/>
        <end position="145"/>
    </location>
</feature>
<dbReference type="SUPFAM" id="SSF56112">
    <property type="entry name" value="Protein kinase-like (PK-like)"/>
    <property type="match status" value="1"/>
</dbReference>
<evidence type="ECO:0000256" key="2">
    <source>
        <dbReference type="ARBA" id="ARBA00023157"/>
    </source>
</evidence>
<dbReference type="InterPro" id="IPR011009">
    <property type="entry name" value="Kinase-like_dom_sf"/>
</dbReference>
<evidence type="ECO:0000259" key="6">
    <source>
        <dbReference type="PROSITE" id="PS50927"/>
    </source>
</evidence>
<feature type="transmembrane region" description="Helical" evidence="4">
    <location>
        <begin position="404"/>
        <end position="426"/>
    </location>
</feature>
<dbReference type="InterPro" id="IPR003609">
    <property type="entry name" value="Pan_app"/>
</dbReference>
<gene>
    <name evidence="8" type="ORF">V6N11_042473</name>
</gene>
<evidence type="ECO:0000256" key="3">
    <source>
        <dbReference type="ARBA" id="ARBA00023180"/>
    </source>
</evidence>
<keyword evidence="4" id="KW-1133">Transmembrane helix</keyword>
<evidence type="ECO:0000256" key="1">
    <source>
        <dbReference type="ARBA" id="ARBA00022729"/>
    </source>
</evidence>
<dbReference type="PANTHER" id="PTHR32444:SF183">
    <property type="entry name" value="APPLE DOMAIN-CONTAINING PROTEIN"/>
    <property type="match status" value="1"/>
</dbReference>
<dbReference type="Pfam" id="PF08276">
    <property type="entry name" value="PAN_2"/>
    <property type="match status" value="1"/>
</dbReference>
<dbReference type="Pfam" id="PF00954">
    <property type="entry name" value="S_locus_glycop"/>
    <property type="match status" value="1"/>
</dbReference>
<proteinExistence type="predicted"/>
<evidence type="ECO:0000259" key="7">
    <source>
        <dbReference type="PROSITE" id="PS50948"/>
    </source>
</evidence>
<evidence type="ECO:0000313" key="8">
    <source>
        <dbReference type="EMBL" id="KAK9005025.1"/>
    </source>
</evidence>
<keyword evidence="4" id="KW-0812">Transmembrane</keyword>
<dbReference type="Proteomes" id="UP001396334">
    <property type="component" value="Unassembled WGS sequence"/>
</dbReference>
<sequence>MGGSKWSFSCSLFTFLFLITGTSTQDIIFPGKSIKDGETLVSAGGSFELGFFSPGSSKNRYVGIWYKKVSRLLWSSNVSRAARSPVMQLLESGNLVVKERNDNNLERITWESFDYPGDSFLPEMKIGRNFITGFERYLTSWKSTEDPAPGEYSIRIDPRGYPQFVLKKGSEVAFRGGSWDGLYFTVNPRLEQNPVFSYDFVLNSMEVYWEYKKQNSLCVSRLLLNPLGAMQHSVWNKRKHDWEILYTTLSERCTTYAFCGPYATCTANKFPPCACLEGYVAKSTTSGDPGSVDSSDGCIRMTPLNCHCKDRFFKHTRLKLPDTSQAWANSSMSLHECEELCLTNCSCTAYATLDILKGTGCLIWFNDIDMTEFDLGGQDLYVQLAASELDRIQRKTKPKEKLKVAIISISSLVAAGLLIPVFVLYVRKKQLRKKDEEKEVIELPMMVFKTVANATDNFSTNNLLGRGGFGAVYKVVKQSGVNLISLL</sequence>
<dbReference type="CDD" id="cd00028">
    <property type="entry name" value="B_lectin"/>
    <property type="match status" value="1"/>
</dbReference>
<protein>
    <submittedName>
        <fullName evidence="8">Uncharacterized protein</fullName>
    </submittedName>
</protein>
<evidence type="ECO:0000256" key="5">
    <source>
        <dbReference type="SAM" id="SignalP"/>
    </source>
</evidence>
<keyword evidence="1 5" id="KW-0732">Signal</keyword>
<reference evidence="8 9" key="1">
    <citation type="journal article" date="2024" name="G3 (Bethesda)">
        <title>Genome assembly of Hibiscus sabdariffa L. provides insights into metabolisms of medicinal natural products.</title>
        <authorList>
            <person name="Kim T."/>
        </authorList>
    </citation>
    <scope>NUCLEOTIDE SEQUENCE [LARGE SCALE GENOMIC DNA]</scope>
    <source>
        <strain evidence="8">TK-2024</strain>
        <tissue evidence="8">Old leaves</tissue>
    </source>
</reference>
<feature type="signal peptide" evidence="5">
    <location>
        <begin position="1"/>
        <end position="24"/>
    </location>
</feature>
<dbReference type="InterPro" id="IPR001480">
    <property type="entry name" value="Bulb-type_lectin_dom"/>
</dbReference>
<organism evidence="8 9">
    <name type="scientific">Hibiscus sabdariffa</name>
    <name type="common">roselle</name>
    <dbReference type="NCBI Taxonomy" id="183260"/>
    <lineage>
        <taxon>Eukaryota</taxon>
        <taxon>Viridiplantae</taxon>
        <taxon>Streptophyta</taxon>
        <taxon>Embryophyta</taxon>
        <taxon>Tracheophyta</taxon>
        <taxon>Spermatophyta</taxon>
        <taxon>Magnoliopsida</taxon>
        <taxon>eudicotyledons</taxon>
        <taxon>Gunneridae</taxon>
        <taxon>Pentapetalae</taxon>
        <taxon>rosids</taxon>
        <taxon>malvids</taxon>
        <taxon>Malvales</taxon>
        <taxon>Malvaceae</taxon>
        <taxon>Malvoideae</taxon>
        <taxon>Hibiscus</taxon>
    </lineage>
</organism>
<dbReference type="SMART" id="SM00473">
    <property type="entry name" value="PAN_AP"/>
    <property type="match status" value="1"/>
</dbReference>
<feature type="chain" id="PRO_5046145158" evidence="5">
    <location>
        <begin position="25"/>
        <end position="487"/>
    </location>
</feature>
<keyword evidence="3" id="KW-0325">Glycoprotein</keyword>
<keyword evidence="4" id="KW-0472">Membrane</keyword>
<accession>A0ABR2QWF0</accession>
<dbReference type="Gene3D" id="3.30.200.20">
    <property type="entry name" value="Phosphorylase Kinase, domain 1"/>
    <property type="match status" value="1"/>
</dbReference>